<dbReference type="EMBL" id="SMCX01000016">
    <property type="protein sequence ID" value="TCW22965.1"/>
    <property type="molecule type" value="Genomic_DNA"/>
</dbReference>
<organism evidence="5 6">
    <name type="scientific">Dietzia cinnamea</name>
    <dbReference type="NCBI Taxonomy" id="321318"/>
    <lineage>
        <taxon>Bacteria</taxon>
        <taxon>Bacillati</taxon>
        <taxon>Actinomycetota</taxon>
        <taxon>Actinomycetes</taxon>
        <taxon>Mycobacteriales</taxon>
        <taxon>Dietziaceae</taxon>
        <taxon>Dietzia</taxon>
    </lineage>
</organism>
<evidence type="ECO:0000256" key="1">
    <source>
        <dbReference type="SAM" id="MobiDB-lite"/>
    </source>
</evidence>
<dbReference type="Proteomes" id="UP001560293">
    <property type="component" value="Unassembled WGS sequence"/>
</dbReference>
<evidence type="ECO:0000313" key="6">
    <source>
        <dbReference type="Proteomes" id="UP000295805"/>
    </source>
</evidence>
<evidence type="ECO:0000313" key="7">
    <source>
        <dbReference type="Proteomes" id="UP001560293"/>
    </source>
</evidence>
<evidence type="ECO:0000256" key="2">
    <source>
        <dbReference type="SAM" id="Phobius"/>
    </source>
</evidence>
<dbReference type="RefSeq" id="WP_063935653.1">
    <property type="nucleotide sequence ID" value="NZ_CP143053.1"/>
</dbReference>
<keyword evidence="2" id="KW-1133">Transmembrane helix</keyword>
<gene>
    <name evidence="4" type="ORF">AB6N35_12790</name>
    <name evidence="5" type="ORF">EDD19_1161</name>
    <name evidence="3" type="ORF">M3D93_06900</name>
</gene>
<reference evidence="3" key="2">
    <citation type="submission" date="2022-04" db="EMBL/GenBank/DDBJ databases">
        <title>Human microbiome associated bacterial genomes.</title>
        <authorList>
            <person name="Sandstrom S."/>
            <person name="Salamzade R."/>
            <person name="Kalan L.R."/>
        </authorList>
    </citation>
    <scope>NUCLEOTIDE SEQUENCE</scope>
    <source>
        <strain evidence="3">P3-SID1762</strain>
    </source>
</reference>
<dbReference type="EMBL" id="JALXTC010000024">
    <property type="protein sequence ID" value="MCT2117482.1"/>
    <property type="molecule type" value="Genomic_DNA"/>
</dbReference>
<dbReference type="GeneID" id="89530248"/>
<dbReference type="Proteomes" id="UP000295805">
    <property type="component" value="Unassembled WGS sequence"/>
</dbReference>
<reference evidence="5 6" key="1">
    <citation type="submission" date="2019-03" db="EMBL/GenBank/DDBJ databases">
        <title>Root nodule microbial communities of legume samples collected from USA, Mexico and Botswana.</title>
        <authorList>
            <person name="Hirsch A."/>
        </authorList>
    </citation>
    <scope>NUCLEOTIDE SEQUENCE [LARGE SCALE GENOMIC DNA]</scope>
    <source>
        <strain evidence="5 6">55</strain>
    </source>
</reference>
<evidence type="ECO:0000313" key="5">
    <source>
        <dbReference type="EMBL" id="TCW22965.1"/>
    </source>
</evidence>
<sequence length="253" mass="25346">MTGAARLLRAAGVGVVVVLALVTILTALRTELPRSPGVMSDALGPDPGERVGDYLDRAAASLVTVGGGTDVPGGSGDDGDDDEGRARDPDAHRWALVSAGEAWSVAEAAGAVRGLPRVSGLSVQVPVEGVAMPVSDVALAEPVAGEAGREAVFGRGLEQAAARLDPAPAGSDRAAAAAALTASRIRAGEPAIIGLLVRGTTGQLRAVADHRGVRAVEALPPDAVYGRFAVRPLLPQQVDSALPLPDAAPVPPA</sequence>
<comment type="caution">
    <text evidence="5">The sequence shown here is derived from an EMBL/GenBank/DDBJ whole genome shotgun (WGS) entry which is preliminary data.</text>
</comment>
<evidence type="ECO:0000313" key="3">
    <source>
        <dbReference type="EMBL" id="MCT2117482.1"/>
    </source>
</evidence>
<feature type="transmembrane region" description="Helical" evidence="2">
    <location>
        <begin position="7"/>
        <end position="28"/>
    </location>
</feature>
<dbReference type="AlphaFoldDB" id="A0A4R3ZRY2"/>
<protein>
    <submittedName>
        <fullName evidence="5">Uncharacterized protein</fullName>
    </submittedName>
</protein>
<proteinExistence type="predicted"/>
<reference evidence="4" key="4">
    <citation type="submission" date="2024-07" db="EMBL/GenBank/DDBJ databases">
        <authorList>
            <person name="Wildschutte H."/>
        </authorList>
    </citation>
    <scope>NUCLEOTIDE SEQUENCE</scope>
    <source>
        <strain evidence="4">N60</strain>
    </source>
</reference>
<feature type="compositionally biased region" description="Gly residues" evidence="1">
    <location>
        <begin position="65"/>
        <end position="76"/>
    </location>
</feature>
<reference evidence="7" key="3">
    <citation type="submission" date="2024-07" db="EMBL/GenBank/DDBJ databases">
        <title>Pseudomonas strain that inhibits Aeromonas fish pathogens.</title>
        <authorList>
            <person name="Wildschutte H."/>
        </authorList>
    </citation>
    <scope>NUCLEOTIDE SEQUENCE [LARGE SCALE GENOMIC DNA]</scope>
    <source>
        <strain evidence="7">n60</strain>
    </source>
</reference>
<feature type="region of interest" description="Disordered" evidence="1">
    <location>
        <begin position="65"/>
        <end position="88"/>
    </location>
</feature>
<accession>A0A4R3ZRY2</accession>
<keyword evidence="7" id="KW-1185">Reference proteome</keyword>
<keyword evidence="2" id="KW-0472">Membrane</keyword>
<name>A0A4R3ZRY2_9ACTN</name>
<dbReference type="Proteomes" id="UP001206890">
    <property type="component" value="Unassembled WGS sequence"/>
</dbReference>
<dbReference type="EMBL" id="JBFTEZ010000002">
    <property type="protein sequence ID" value="MEX6465196.1"/>
    <property type="molecule type" value="Genomic_DNA"/>
</dbReference>
<keyword evidence="2" id="KW-0812">Transmembrane</keyword>
<evidence type="ECO:0000313" key="4">
    <source>
        <dbReference type="EMBL" id="MEX6465196.1"/>
    </source>
</evidence>